<dbReference type="EMBL" id="CP065989">
    <property type="protein sequence ID" value="QQB14364.1"/>
    <property type="molecule type" value="Genomic_DNA"/>
</dbReference>
<organism evidence="5 6">
    <name type="scientific">Brevibacterium casei</name>
    <dbReference type="NCBI Taxonomy" id="33889"/>
    <lineage>
        <taxon>Bacteria</taxon>
        <taxon>Bacillati</taxon>
        <taxon>Actinomycetota</taxon>
        <taxon>Actinomycetes</taxon>
        <taxon>Micrococcales</taxon>
        <taxon>Brevibacteriaceae</taxon>
        <taxon>Brevibacterium</taxon>
    </lineage>
</organism>
<dbReference type="AlphaFoldDB" id="A0A7T3ZZ40"/>
<dbReference type="Proteomes" id="UP000595374">
    <property type="component" value="Chromosome"/>
</dbReference>
<dbReference type="InterPro" id="IPR025997">
    <property type="entry name" value="SBP_2_dom"/>
</dbReference>
<keyword evidence="2" id="KW-0732">Signal</keyword>
<dbReference type="PANTHER" id="PTHR30036">
    <property type="entry name" value="D-XYLOSE-BINDING PERIPLASMIC PROTEIN"/>
    <property type="match status" value="1"/>
</dbReference>
<dbReference type="GO" id="GO:0030246">
    <property type="term" value="F:carbohydrate binding"/>
    <property type="evidence" value="ECO:0007669"/>
    <property type="project" value="TreeGrafter"/>
</dbReference>
<accession>A0A7T3ZZ40</accession>
<dbReference type="Gene3D" id="3.40.50.2300">
    <property type="match status" value="2"/>
</dbReference>
<feature type="region of interest" description="Disordered" evidence="3">
    <location>
        <begin position="44"/>
        <end position="65"/>
    </location>
</feature>
<sequence length="380" mass="39886">MRRFRPQSHAQKSSLTAVPSSPRKPRRLAVLGAAVAISALALSGCGNQKGQGNEAADSGGGDGPVTIALLLPESKTTRYESLDKPNFEKYVAEASPDATVEYRNANQDATQQQQQFEAAVTEGVDVIVLDPVDASAVSSSLAKAEAKQIPVVSYDRFFEGADYYTSFDNKKIGNLQGQALLDGLEAKGVDPTSGPVWMVNGDPKDPNAADFKAGAEETLKGAGVDIAANHDTLDWNPDDARQWVEGQLQGGGEKPIAIYAANDGTAGGVLAATTKAKQDPVVTGQDAEVDGLQNILKGEQYATIYKSIPPQAEYAAKAAVALANGEEPEAGATYKDTPTDFVEAKVVTKDTIKDIVGDQIKASDICAGIDEKLCTDAGIK</sequence>
<proteinExistence type="predicted"/>
<name>A0A7T3ZZ40_9MICO</name>
<feature type="region of interest" description="Disordered" evidence="3">
    <location>
        <begin position="1"/>
        <end position="24"/>
    </location>
</feature>
<evidence type="ECO:0000313" key="6">
    <source>
        <dbReference type="Proteomes" id="UP000595374"/>
    </source>
</evidence>
<evidence type="ECO:0000259" key="4">
    <source>
        <dbReference type="Pfam" id="PF13407"/>
    </source>
</evidence>
<evidence type="ECO:0000256" key="2">
    <source>
        <dbReference type="ARBA" id="ARBA00022729"/>
    </source>
</evidence>
<dbReference type="PANTHER" id="PTHR30036:SF1">
    <property type="entry name" value="D-XYLOSE-BINDING PERIPLASMIC PROTEIN"/>
    <property type="match status" value="1"/>
</dbReference>
<dbReference type="InterPro" id="IPR028082">
    <property type="entry name" value="Peripla_BP_I"/>
</dbReference>
<dbReference type="Pfam" id="PF13407">
    <property type="entry name" value="Peripla_BP_4"/>
    <property type="match status" value="1"/>
</dbReference>
<evidence type="ECO:0000313" key="5">
    <source>
        <dbReference type="EMBL" id="QQB14364.1"/>
    </source>
</evidence>
<dbReference type="GO" id="GO:0030288">
    <property type="term" value="C:outer membrane-bounded periplasmic space"/>
    <property type="evidence" value="ECO:0007669"/>
    <property type="project" value="TreeGrafter"/>
</dbReference>
<evidence type="ECO:0000256" key="3">
    <source>
        <dbReference type="SAM" id="MobiDB-lite"/>
    </source>
</evidence>
<evidence type="ECO:0000256" key="1">
    <source>
        <dbReference type="ARBA" id="ARBA00004196"/>
    </source>
</evidence>
<dbReference type="SUPFAM" id="SSF53822">
    <property type="entry name" value="Periplasmic binding protein-like I"/>
    <property type="match status" value="1"/>
</dbReference>
<gene>
    <name evidence="5" type="ORF">I6H47_16780</name>
</gene>
<reference evidence="5 6" key="1">
    <citation type="submission" date="2020-12" db="EMBL/GenBank/DDBJ databases">
        <title>FDA dAtabase for Regulatory Grade micrObial Sequences (FDA-ARGOS): Supporting development and validation of Infectious Disease Dx tests.</title>
        <authorList>
            <person name="Sproer C."/>
            <person name="Gronow S."/>
            <person name="Severitt S."/>
            <person name="Schroder I."/>
            <person name="Tallon L."/>
            <person name="Sadzewicz L."/>
            <person name="Zhao X."/>
            <person name="Boylan J."/>
            <person name="Ott S."/>
            <person name="Bowen H."/>
            <person name="Vavikolanu K."/>
            <person name="Mehta A."/>
            <person name="Aluvathingal J."/>
            <person name="Nadendla S."/>
            <person name="Lowell S."/>
            <person name="Myers T."/>
            <person name="Yan Y."/>
            <person name="Sichtig H."/>
        </authorList>
    </citation>
    <scope>NUCLEOTIDE SEQUENCE [LARGE SCALE GENOMIC DNA]</scope>
    <source>
        <strain evidence="5 6">FDAARGOS_990</strain>
    </source>
</reference>
<feature type="compositionally biased region" description="Polar residues" evidence="3">
    <location>
        <begin position="8"/>
        <end position="19"/>
    </location>
</feature>
<protein>
    <submittedName>
        <fullName evidence="5">Substrate-binding domain-containing protein</fullName>
    </submittedName>
</protein>
<feature type="domain" description="Periplasmic binding protein" evidence="4">
    <location>
        <begin position="67"/>
        <end position="327"/>
    </location>
</feature>
<comment type="subcellular location">
    <subcellularLocation>
        <location evidence="1">Cell envelope</location>
    </subcellularLocation>
</comment>
<dbReference type="InterPro" id="IPR050555">
    <property type="entry name" value="Bact_Solute-Bind_Prot2"/>
</dbReference>